<reference evidence="1" key="1">
    <citation type="submission" date="2022-09" db="EMBL/GenBank/DDBJ databases">
        <title>A Global Phylogenomic Analysis of the Shiitake Genus Lentinula.</title>
        <authorList>
            <consortium name="DOE Joint Genome Institute"/>
            <person name="Sierra-Patev S."/>
            <person name="Min B."/>
            <person name="Naranjo-Ortiz M."/>
            <person name="Looney B."/>
            <person name="Konkel Z."/>
            <person name="Slot J.C."/>
            <person name="Sakamoto Y."/>
            <person name="Steenwyk J.L."/>
            <person name="Rokas A."/>
            <person name="Carro J."/>
            <person name="Camarero S."/>
            <person name="Ferreira P."/>
            <person name="Molpeceres G."/>
            <person name="Ruiz-Duenas F.J."/>
            <person name="Serrano A."/>
            <person name="Henrissat B."/>
            <person name="Drula E."/>
            <person name="Hughes K.W."/>
            <person name="Mata J.L."/>
            <person name="Ishikawa N.K."/>
            <person name="Vargas-Isla R."/>
            <person name="Ushijima S."/>
            <person name="Smith C.A."/>
            <person name="Ahrendt S."/>
            <person name="Andreopoulos W."/>
            <person name="He G."/>
            <person name="Labutti K."/>
            <person name="Lipzen A."/>
            <person name="Ng V."/>
            <person name="Riley R."/>
            <person name="Sandor L."/>
            <person name="Barry K."/>
            <person name="Martinez A.T."/>
            <person name="Xiao Y."/>
            <person name="Gibbons J.G."/>
            <person name="Terashima K."/>
            <person name="Grigoriev I.V."/>
            <person name="Hibbett D.S."/>
        </authorList>
    </citation>
    <scope>NUCLEOTIDE SEQUENCE</scope>
    <source>
        <strain evidence="1">TMI1499</strain>
    </source>
</reference>
<proteinExistence type="predicted"/>
<comment type="caution">
    <text evidence="1">The sequence shown here is derived from an EMBL/GenBank/DDBJ whole genome shotgun (WGS) entry which is preliminary data.</text>
</comment>
<accession>A0ACC1U2V4</accession>
<evidence type="ECO:0000313" key="2">
    <source>
        <dbReference type="Proteomes" id="UP001163835"/>
    </source>
</evidence>
<protein>
    <submittedName>
        <fullName evidence="1">Uncharacterized protein</fullName>
    </submittedName>
</protein>
<gene>
    <name evidence="1" type="ORF">F5876DRAFT_76108</name>
</gene>
<sequence length="708" mass="79204">MTAPNIILNLDHNSKPMEFPRVNHNIDSVTLPQSPTGIISSISAHSPNDGPSTVIENQITYDELPEITNFLISQRVRSPLTQKHLPIKATGLTSTSINRGDIRTYLTPRDKPNVGTSPRFSPTSPSRITVANTKNRNLLPLPNKPVIDLTLHDQDDSVDSSTKSNIFSGHLGKQSRTQLPTYGKITDPPGSSRKLHDGSAFSKGSSAKQPRRRPRMVYSAPRDIQKRPGRRPGKFPIHATAAAPINQSKERFSKKPMTSMSDSDDEQEILSTESDSFAIPSRSFQRSPKLFDVEKHGAQILDTSASFHNAMRSSQYESEEEHDLVGALTSAFAHNAIPDDFGDSSDFSSGTHSDVAPPKRSRSLRQAIKRVPQIPTSPALKLLRQERTPKELCVPPSEEAIQKYLDVEYPLVHLPLGVSVAAENDSEYMDPNDELLLDYDSSTEIVAMRREQEQSRSYYAPTALVHNLRFVVEQAESSAGSISRSNPFRQYNVSTMPLTMAYVQRVESHCGYRALDSIWSNMPDWDFHPKPRKYRIRVAADGSYSHSAVPAESLDVGEPVTRPEKHPQPENHSETRKRVKFFDNVDHVDHVANLDSSTNLSEEAGRPEFDVIACGELLLKLVKGKVQIATQELENIMSFLRNPSLEYMAKKFRQGDDLDFLNTVARQDYDSIWRSLRYIMQSASGALGIPEPIEGMLKWEASRVMKNI</sequence>
<name>A0ACC1U2V4_9AGAR</name>
<dbReference type="Proteomes" id="UP001163835">
    <property type="component" value="Unassembled WGS sequence"/>
</dbReference>
<organism evidence="1 2">
    <name type="scientific">Lentinula aff. lateritia</name>
    <dbReference type="NCBI Taxonomy" id="2804960"/>
    <lineage>
        <taxon>Eukaryota</taxon>
        <taxon>Fungi</taxon>
        <taxon>Dikarya</taxon>
        <taxon>Basidiomycota</taxon>
        <taxon>Agaricomycotina</taxon>
        <taxon>Agaricomycetes</taxon>
        <taxon>Agaricomycetidae</taxon>
        <taxon>Agaricales</taxon>
        <taxon>Marasmiineae</taxon>
        <taxon>Omphalotaceae</taxon>
        <taxon>Lentinula</taxon>
    </lineage>
</organism>
<dbReference type="EMBL" id="MU795071">
    <property type="protein sequence ID" value="KAJ3811132.1"/>
    <property type="molecule type" value="Genomic_DNA"/>
</dbReference>
<keyword evidence="2" id="KW-1185">Reference proteome</keyword>
<evidence type="ECO:0000313" key="1">
    <source>
        <dbReference type="EMBL" id="KAJ3811132.1"/>
    </source>
</evidence>